<dbReference type="InterPro" id="IPR029432">
    <property type="entry name" value="Gp28/Gp37-like_dom"/>
</dbReference>
<evidence type="ECO:0000313" key="2">
    <source>
        <dbReference type="EMBL" id="ULN51517.1"/>
    </source>
</evidence>
<organism evidence="2 3">
    <name type="scientific">Mycolicibacillus parakoreensis</name>
    <dbReference type="NCBI Taxonomy" id="1069221"/>
    <lineage>
        <taxon>Bacteria</taxon>
        <taxon>Bacillati</taxon>
        <taxon>Actinomycetota</taxon>
        <taxon>Actinomycetes</taxon>
        <taxon>Mycobacteriales</taxon>
        <taxon>Mycobacteriaceae</taxon>
        <taxon>Mycolicibacillus</taxon>
    </lineage>
</organism>
<proteinExistence type="predicted"/>
<dbReference type="Pfam" id="PF14594">
    <property type="entry name" value="Sipho_Gp37"/>
    <property type="match status" value="1"/>
</dbReference>
<reference evidence="2" key="1">
    <citation type="submission" date="2022-08" db="EMBL/GenBank/DDBJ databases">
        <title>Complete genome sequence of 14 non-tuberculosis mycobacteria type-strains.</title>
        <authorList>
            <person name="Igarashi Y."/>
            <person name="Osugi A."/>
            <person name="Mitarai S."/>
        </authorList>
    </citation>
    <scope>NUCLEOTIDE SEQUENCE</scope>
    <source>
        <strain evidence="2">DSM 45575</strain>
    </source>
</reference>
<evidence type="ECO:0000259" key="1">
    <source>
        <dbReference type="Pfam" id="PF14594"/>
    </source>
</evidence>
<evidence type="ECO:0000313" key="3">
    <source>
        <dbReference type="Proteomes" id="UP001055200"/>
    </source>
</evidence>
<accession>A0ABY3TUX7</accession>
<keyword evidence="3" id="KW-1185">Reference proteome</keyword>
<dbReference type="EMBL" id="CP092365">
    <property type="protein sequence ID" value="ULN51517.1"/>
    <property type="molecule type" value="Genomic_DNA"/>
</dbReference>
<gene>
    <name evidence="2" type="ORF">MIU77_11425</name>
</gene>
<dbReference type="Proteomes" id="UP001055200">
    <property type="component" value="Chromosome"/>
</dbReference>
<dbReference type="RefSeq" id="WP_240169800.1">
    <property type="nucleotide sequence ID" value="NZ_CP092365.1"/>
</dbReference>
<protein>
    <recommendedName>
        <fullName evidence="1">Gp28/Gp37-like domain-containing protein</fullName>
    </recommendedName>
</protein>
<feature type="domain" description="Gp28/Gp37-like" evidence="1">
    <location>
        <begin position="44"/>
        <end position="565"/>
    </location>
</feature>
<sequence>MSTQLEPIGTNGPPDPEVDPIAAYAYLDGRRKVIDAEANARPLIRMWDSAMNYIGTVGSERSVEVEELLHDTGTGDITLNADDWLVDFMRHDVRKDADLHITIDPYPHNRSWRHRWGGKVTNVRVKRDEDGTHSVVLEVSHNREHWKHLLFGATPFMPPEVQPIKAWLLPGNLRTIISVTGFINLARQYWPLLALPSNILNPGAWVGNILGAADIWPLNWPVQMQFINPLLDQSRTSVLMSRWSDAHSVTVDMLKDAGCAVRAYTWLPEDADSPHPELALLVGDEAARPTRACVVLAVEDKSGRTGPTGTVFDGFLNLIGVTGDDLITEFAYDLTGDEGQIDPRTNSPIPPLISSALGVAPELPPVTFREGQQSAIKSSEHAMFRSKAVTMMTGGKSPGWVNQAQTFAIRYALSQISEVFMYVNAGGPASGYQGAVAQPGSPGLENVYQGQFDDMLLAYIRFTDPLRQLRAGPYAYLEHFEQGTGSGYTVSSTLTLREGHYKTRPYQAFKVKIVNGQPNMLYYDFDLGDRALFEIDGVLYSDQLTAIKLHYDADTPKTFDLSVGDDTESESPLARVVHSVQNAWSAIALMFGSGDMF</sequence>
<name>A0ABY3TUX7_9MYCO</name>